<feature type="transmembrane region" description="Helical" evidence="1">
    <location>
        <begin position="28"/>
        <end position="45"/>
    </location>
</feature>
<evidence type="ECO:0008006" key="4">
    <source>
        <dbReference type="Google" id="ProtNLM"/>
    </source>
</evidence>
<protein>
    <recommendedName>
        <fullName evidence="4">Phosphatidate cytidylyltransferase</fullName>
    </recommendedName>
</protein>
<keyword evidence="3" id="KW-1185">Reference proteome</keyword>
<accession>A0ABP9IYD2</accession>
<keyword evidence="1" id="KW-0812">Transmembrane</keyword>
<evidence type="ECO:0000313" key="3">
    <source>
        <dbReference type="Proteomes" id="UP001500610"/>
    </source>
</evidence>
<gene>
    <name evidence="2" type="ORF">GCM10023257_70920</name>
</gene>
<evidence type="ECO:0000313" key="2">
    <source>
        <dbReference type="EMBL" id="GAA5012987.1"/>
    </source>
</evidence>
<keyword evidence="1" id="KW-1133">Transmembrane helix</keyword>
<organism evidence="2 3">
    <name type="scientific">Streptomyces hyderabadensis</name>
    <dbReference type="NCBI Taxonomy" id="598549"/>
    <lineage>
        <taxon>Bacteria</taxon>
        <taxon>Bacillati</taxon>
        <taxon>Actinomycetota</taxon>
        <taxon>Actinomycetes</taxon>
        <taxon>Kitasatosporales</taxon>
        <taxon>Streptomycetaceae</taxon>
        <taxon>Streptomyces</taxon>
    </lineage>
</organism>
<reference evidence="3" key="1">
    <citation type="journal article" date="2019" name="Int. J. Syst. Evol. Microbiol.">
        <title>The Global Catalogue of Microorganisms (GCM) 10K type strain sequencing project: providing services to taxonomists for standard genome sequencing and annotation.</title>
        <authorList>
            <consortium name="The Broad Institute Genomics Platform"/>
            <consortium name="The Broad Institute Genome Sequencing Center for Infectious Disease"/>
            <person name="Wu L."/>
            <person name="Ma J."/>
        </authorList>
    </citation>
    <scope>NUCLEOTIDE SEQUENCE [LARGE SCALE GENOMIC DNA]</scope>
    <source>
        <strain evidence="3">JCM 17657</strain>
    </source>
</reference>
<name>A0ABP9IYD2_9ACTN</name>
<sequence>MRRLFRTLLLAAMVLVAAGFVAETRWLLLTGAWVLIAALLIELVYRP</sequence>
<keyword evidence="1" id="KW-0472">Membrane</keyword>
<comment type="caution">
    <text evidence="2">The sequence shown here is derived from an EMBL/GenBank/DDBJ whole genome shotgun (WGS) entry which is preliminary data.</text>
</comment>
<dbReference type="EMBL" id="BAABIV010000037">
    <property type="protein sequence ID" value="GAA5012987.1"/>
    <property type="molecule type" value="Genomic_DNA"/>
</dbReference>
<evidence type="ECO:0000256" key="1">
    <source>
        <dbReference type="SAM" id="Phobius"/>
    </source>
</evidence>
<proteinExistence type="predicted"/>
<dbReference type="Proteomes" id="UP001500610">
    <property type="component" value="Unassembled WGS sequence"/>
</dbReference>